<accession>A0A5R9KTC0</accession>
<dbReference type="AlphaFoldDB" id="A0A5R9KTC0"/>
<evidence type="ECO:0000313" key="2">
    <source>
        <dbReference type="Proteomes" id="UP000306402"/>
    </source>
</evidence>
<protein>
    <submittedName>
        <fullName evidence="1">Uncharacterized protein</fullName>
    </submittedName>
</protein>
<name>A0A5R9KTC0_9BACT</name>
<sequence length="68" mass="7972">MLRQAVPSGREKRAILHLLRTIKSQRKLDIPEDTTEYLMRGINGKKLMEAIRDIEEGRNIVYHDLIEV</sequence>
<dbReference type="EMBL" id="VCEJ01000005">
    <property type="protein sequence ID" value="TLU99326.1"/>
    <property type="molecule type" value="Genomic_DNA"/>
</dbReference>
<comment type="caution">
    <text evidence="1">The sequence shown here is derived from an EMBL/GenBank/DDBJ whole genome shotgun (WGS) entry which is preliminary data.</text>
</comment>
<reference evidence="1 2" key="1">
    <citation type="submission" date="2019-05" db="EMBL/GenBank/DDBJ databases">
        <authorList>
            <person name="Qu J.-H."/>
        </authorList>
    </citation>
    <scope>NUCLEOTIDE SEQUENCE [LARGE SCALE GENOMIC DNA]</scope>
    <source>
        <strain evidence="1 2">T17</strain>
    </source>
</reference>
<organism evidence="1 2">
    <name type="scientific">Dyadobacter luticola</name>
    <dbReference type="NCBI Taxonomy" id="1979387"/>
    <lineage>
        <taxon>Bacteria</taxon>
        <taxon>Pseudomonadati</taxon>
        <taxon>Bacteroidota</taxon>
        <taxon>Cytophagia</taxon>
        <taxon>Cytophagales</taxon>
        <taxon>Spirosomataceae</taxon>
        <taxon>Dyadobacter</taxon>
    </lineage>
</organism>
<proteinExistence type="predicted"/>
<keyword evidence="2" id="KW-1185">Reference proteome</keyword>
<dbReference type="Proteomes" id="UP000306402">
    <property type="component" value="Unassembled WGS sequence"/>
</dbReference>
<dbReference type="RefSeq" id="WP_138367615.1">
    <property type="nucleotide sequence ID" value="NZ_VCEJ01000005.1"/>
</dbReference>
<dbReference type="OrthoDB" id="9802003at2"/>
<gene>
    <name evidence="1" type="ORF">FEN17_22440</name>
</gene>
<evidence type="ECO:0000313" key="1">
    <source>
        <dbReference type="EMBL" id="TLU99326.1"/>
    </source>
</evidence>